<dbReference type="InterPro" id="IPR014030">
    <property type="entry name" value="Ketoacyl_synth_N"/>
</dbReference>
<dbReference type="GO" id="GO:0006633">
    <property type="term" value="P:fatty acid biosynthetic process"/>
    <property type="evidence" value="ECO:0007669"/>
    <property type="project" value="TreeGrafter"/>
</dbReference>
<dbReference type="PANTHER" id="PTHR11712:SF336">
    <property type="entry name" value="3-OXOACYL-[ACYL-CARRIER-PROTEIN] SYNTHASE, MITOCHONDRIAL"/>
    <property type="match status" value="1"/>
</dbReference>
<dbReference type="Proteomes" id="UP001207736">
    <property type="component" value="Unassembled WGS sequence"/>
</dbReference>
<dbReference type="Pfam" id="PF02801">
    <property type="entry name" value="Ketoacyl-synt_C"/>
    <property type="match status" value="1"/>
</dbReference>
<keyword evidence="2 3" id="KW-0808">Transferase</keyword>
<evidence type="ECO:0000256" key="2">
    <source>
        <dbReference type="ARBA" id="ARBA00022679"/>
    </source>
</evidence>
<dbReference type="EMBL" id="BQKA01000011">
    <property type="protein sequence ID" value="GJM49615.1"/>
    <property type="molecule type" value="Genomic_DNA"/>
</dbReference>
<dbReference type="InterPro" id="IPR020841">
    <property type="entry name" value="PKS_Beta-ketoAc_synthase_dom"/>
</dbReference>
<comment type="similarity">
    <text evidence="1 3">Belongs to the thiolase-like superfamily. Beta-ketoacyl-ACP synthases family.</text>
</comment>
<dbReference type="InterPro" id="IPR016039">
    <property type="entry name" value="Thiolase-like"/>
</dbReference>
<dbReference type="GO" id="GO:0004315">
    <property type="term" value="F:3-oxoacyl-[acyl-carrier-protein] synthase activity"/>
    <property type="evidence" value="ECO:0007669"/>
    <property type="project" value="TreeGrafter"/>
</dbReference>
<evidence type="ECO:0000313" key="7">
    <source>
        <dbReference type="Proteomes" id="UP001207736"/>
    </source>
</evidence>
<dbReference type="PANTHER" id="PTHR11712">
    <property type="entry name" value="POLYKETIDE SYNTHASE-RELATED"/>
    <property type="match status" value="1"/>
</dbReference>
<evidence type="ECO:0000256" key="1">
    <source>
        <dbReference type="ARBA" id="ARBA00008467"/>
    </source>
</evidence>
<dbReference type="SMART" id="SM00825">
    <property type="entry name" value="PKS_KS"/>
    <property type="match status" value="1"/>
</dbReference>
<evidence type="ECO:0000256" key="3">
    <source>
        <dbReference type="RuleBase" id="RU003694"/>
    </source>
</evidence>
<dbReference type="EMBL" id="BQKB01000022">
    <property type="protein sequence ID" value="GJM52902.1"/>
    <property type="molecule type" value="Genomic_DNA"/>
</dbReference>
<protein>
    <submittedName>
        <fullName evidence="5">Beta-ketoacyl synthase</fullName>
    </submittedName>
</protein>
<comment type="caution">
    <text evidence="5">The sequence shown here is derived from an EMBL/GenBank/DDBJ whole genome shotgun (WGS) entry which is preliminary data.</text>
</comment>
<dbReference type="RefSeq" id="WP_264845229.1">
    <property type="nucleotide sequence ID" value="NZ_BPMA01000006.1"/>
</dbReference>
<sequence>MNLPEVISITGIGSISPLGSTSEEIVASYQNAEHYLKERMFSFGKFPVGNISDKNQYIIDEIRGENPKYKSLDKSVLYAIYASRLALQQTGWTSDTDFGINIGSSRGATELFEKYYSEFFLSQQSSPLCSPTTTLGNIASWVAQDAKSKGIAISHSITCSTALHALVNGIAWLRADMADKFLVGGSEAPLTDFTLSQMKALKIYGNAQTEYPCQVLSSEKKQNTMVLGEGACVLCIEKGKTNRSLAIISGIGYATETLTHNISISENADCLQQAMQMALQHIKKEEIDVIIPHATGTLKGDLAEMKAIEAVFGKNIPALTNNKWKIGHTFGASGSLSLEMALLMIQNQSFINIPYLKYAYIPQRIRNVLINAVGFGGNAVSIILSEV</sequence>
<dbReference type="Pfam" id="PF00109">
    <property type="entry name" value="ketoacyl-synt"/>
    <property type="match status" value="1"/>
</dbReference>
<gene>
    <name evidence="5" type="ORF">RCZ15_05900</name>
    <name evidence="6" type="ORF">RCZ16_12190</name>
</gene>
<dbReference type="InterPro" id="IPR000794">
    <property type="entry name" value="Beta-ketoacyl_synthase"/>
</dbReference>
<proteinExistence type="inferred from homology"/>
<reference evidence="5 8" key="1">
    <citation type="submission" date="2021-11" db="EMBL/GenBank/DDBJ databases">
        <title>Draft genome sequence of Capnocytophaga sp. strain KC07075 isolated from cat oral cavity.</title>
        <authorList>
            <person name="Suzuki M."/>
            <person name="Imaoka K."/>
            <person name="Kimura M."/>
            <person name="Morikawa S."/>
            <person name="Maeda K."/>
        </authorList>
    </citation>
    <scope>NUCLEOTIDE SEQUENCE</scope>
    <source>
        <strain evidence="5">KC07075</strain>
        <strain evidence="6 8">KC07079</strain>
    </source>
</reference>
<dbReference type="SUPFAM" id="SSF53901">
    <property type="entry name" value="Thiolase-like"/>
    <property type="match status" value="1"/>
</dbReference>
<feature type="domain" description="Ketosynthase family 3 (KS3)" evidence="4">
    <location>
        <begin position="4"/>
        <end position="386"/>
    </location>
</feature>
<dbReference type="Gene3D" id="3.40.47.10">
    <property type="match status" value="1"/>
</dbReference>
<keyword evidence="8" id="KW-1185">Reference proteome</keyword>
<evidence type="ECO:0000313" key="8">
    <source>
        <dbReference type="Proteomes" id="UP001208692"/>
    </source>
</evidence>
<name>A0AAV5AW84_9FLAO</name>
<accession>A0AAV5AW84</accession>
<dbReference type="InterPro" id="IPR014031">
    <property type="entry name" value="Ketoacyl_synth_C"/>
</dbReference>
<dbReference type="PROSITE" id="PS52004">
    <property type="entry name" value="KS3_2"/>
    <property type="match status" value="1"/>
</dbReference>
<organism evidence="5 7">
    <name type="scientific">Capnocytophaga catalasegens</name>
    <dbReference type="NCBI Taxonomy" id="1004260"/>
    <lineage>
        <taxon>Bacteria</taxon>
        <taxon>Pseudomonadati</taxon>
        <taxon>Bacteroidota</taxon>
        <taxon>Flavobacteriia</taxon>
        <taxon>Flavobacteriales</taxon>
        <taxon>Flavobacteriaceae</taxon>
        <taxon>Capnocytophaga</taxon>
    </lineage>
</organism>
<evidence type="ECO:0000259" key="4">
    <source>
        <dbReference type="PROSITE" id="PS52004"/>
    </source>
</evidence>
<evidence type="ECO:0000313" key="6">
    <source>
        <dbReference type="EMBL" id="GJM52902.1"/>
    </source>
</evidence>
<evidence type="ECO:0000313" key="5">
    <source>
        <dbReference type="EMBL" id="GJM49615.1"/>
    </source>
</evidence>
<dbReference type="AlphaFoldDB" id="A0AAV5AW84"/>
<dbReference type="Proteomes" id="UP001208692">
    <property type="component" value="Unassembled WGS sequence"/>
</dbReference>